<keyword evidence="1" id="KW-0472">Membrane</keyword>
<dbReference type="NCBIfam" id="NF040495">
    <property type="entry name" value="tranport_ArsG"/>
    <property type="match status" value="1"/>
</dbReference>
<reference evidence="3 4" key="1">
    <citation type="submission" date="2017-09" db="EMBL/GenBank/DDBJ databases">
        <title>Depth-based differentiation of microbial function through sediment-hosted aquifers and enrichment of novel symbionts in the deep terrestrial subsurface.</title>
        <authorList>
            <person name="Probst A.J."/>
            <person name="Ladd B."/>
            <person name="Jarett J.K."/>
            <person name="Geller-Mcgrath D.E."/>
            <person name="Sieber C.M."/>
            <person name="Emerson J.B."/>
            <person name="Anantharaman K."/>
            <person name="Thomas B.C."/>
            <person name="Malmstrom R."/>
            <person name="Stieglmeier M."/>
            <person name="Klingl A."/>
            <person name="Woyke T."/>
            <person name="Ryan C.M."/>
            <person name="Banfield J.F."/>
        </authorList>
    </citation>
    <scope>NUCLEOTIDE SEQUENCE [LARGE SCALE GENOMIC DNA]</scope>
    <source>
        <strain evidence="3">CG07_land_8_20_14_0_80_42_15</strain>
    </source>
</reference>
<dbReference type="AlphaFoldDB" id="A0A2J0L0K4"/>
<organism evidence="3 4">
    <name type="scientific">Candidatus Aquitaenariimonas noxiae</name>
    <dbReference type="NCBI Taxonomy" id="1974741"/>
    <lineage>
        <taxon>Bacteria</taxon>
        <taxon>Pseudomonadati</taxon>
        <taxon>Candidatus Omnitrophota</taxon>
        <taxon>Candidatus Aquitaenariimonas</taxon>
    </lineage>
</organism>
<dbReference type="EMBL" id="PEWV01000041">
    <property type="protein sequence ID" value="PIU41623.1"/>
    <property type="molecule type" value="Genomic_DNA"/>
</dbReference>
<keyword evidence="1" id="KW-1133">Transmembrane helix</keyword>
<evidence type="ECO:0000313" key="3">
    <source>
        <dbReference type="EMBL" id="PIU41623.1"/>
    </source>
</evidence>
<keyword evidence="1" id="KW-0812">Transmembrane</keyword>
<name>A0A2J0L0K4_9BACT</name>
<dbReference type="Proteomes" id="UP000230052">
    <property type="component" value="Unassembled WGS sequence"/>
</dbReference>
<dbReference type="PANTHER" id="PTHR31272:SF4">
    <property type="entry name" value="CYTOCHROME C-TYPE BIOGENESIS PROTEIN HI_1454-RELATED"/>
    <property type="match status" value="1"/>
</dbReference>
<protein>
    <submittedName>
        <fullName evidence="3">Cytochrome C biogenesis protein</fullName>
    </submittedName>
</protein>
<dbReference type="InterPro" id="IPR039447">
    <property type="entry name" value="UreH-like_TM_dom"/>
</dbReference>
<feature type="transmembrane region" description="Helical" evidence="1">
    <location>
        <begin position="43"/>
        <end position="68"/>
    </location>
</feature>
<feature type="transmembrane region" description="Helical" evidence="1">
    <location>
        <begin position="163"/>
        <end position="187"/>
    </location>
</feature>
<feature type="transmembrane region" description="Helical" evidence="1">
    <location>
        <begin position="129"/>
        <end position="157"/>
    </location>
</feature>
<sequence>MTEIFLSFASALWLGILTSISPCPLASNVAAISFLSKKIVHPALVFISGLAYTFGRMIAYAALGWVIINSLLSVPQVAQFLEKYMGKALGPILILTGLILLEIITIRLPGLALSQKHHTRLAESGAPGAFLLGFIFALAFCPISAALFFGSLIPLAINSKSSIVLPFIYGIGTGLPVLVFAVAIALGATSLSRWFHSLTKLEYFMRKITGIVFILAGLYYVLIYLIKIS</sequence>
<feature type="domain" description="Urease accessory protein UreH-like transmembrane" evidence="2">
    <location>
        <begin position="11"/>
        <end position="219"/>
    </location>
</feature>
<gene>
    <name evidence="3" type="ORF">COS99_04310</name>
</gene>
<dbReference type="Pfam" id="PF13386">
    <property type="entry name" value="DsbD_2"/>
    <property type="match status" value="1"/>
</dbReference>
<evidence type="ECO:0000313" key="4">
    <source>
        <dbReference type="Proteomes" id="UP000230052"/>
    </source>
</evidence>
<evidence type="ECO:0000256" key="1">
    <source>
        <dbReference type="SAM" id="Phobius"/>
    </source>
</evidence>
<dbReference type="PANTHER" id="PTHR31272">
    <property type="entry name" value="CYTOCHROME C-TYPE BIOGENESIS PROTEIN HI_1454-RELATED"/>
    <property type="match status" value="1"/>
</dbReference>
<evidence type="ECO:0000259" key="2">
    <source>
        <dbReference type="Pfam" id="PF13386"/>
    </source>
</evidence>
<accession>A0A2J0L0K4</accession>
<comment type="caution">
    <text evidence="3">The sequence shown here is derived from an EMBL/GenBank/DDBJ whole genome shotgun (WGS) entry which is preliminary data.</text>
</comment>
<feature type="transmembrane region" description="Helical" evidence="1">
    <location>
        <begin position="208"/>
        <end position="226"/>
    </location>
</feature>
<feature type="transmembrane region" description="Helical" evidence="1">
    <location>
        <begin position="12"/>
        <end position="36"/>
    </location>
</feature>
<feature type="transmembrane region" description="Helical" evidence="1">
    <location>
        <begin position="88"/>
        <end position="108"/>
    </location>
</feature>
<dbReference type="InterPro" id="IPR051790">
    <property type="entry name" value="Cytochrome_c-biogenesis_DsbD"/>
</dbReference>
<proteinExistence type="predicted"/>